<dbReference type="OrthoDB" id="6291705at2"/>
<dbReference type="SUPFAM" id="SSF52540">
    <property type="entry name" value="P-loop containing nucleoside triphosphate hydrolases"/>
    <property type="match status" value="1"/>
</dbReference>
<sequence>MNKKSSPFIIAIAGVSGSGKTTITKILVQKLPNAKALYFDDYDFDGPENIIRWVENGSDYNLWDLSPLLKDLEALCIQQLNYIVLDFPFAYKHLKMSDLIDLAVFIDTPLDVALARRMIRDFQDCSTKDILSDMENYILQGRKGYIEMLDTIKPNSDVMIDGTQSILNIVDDICEQLV</sequence>
<keyword evidence="1" id="KW-0808">Transferase</keyword>
<dbReference type="Proteomes" id="UP000184128">
    <property type="component" value="Unassembled WGS sequence"/>
</dbReference>
<accession>A0A1M4ZP67</accession>
<dbReference type="EMBL" id="FQUF01000043">
    <property type="protein sequence ID" value="SHF19781.1"/>
    <property type="molecule type" value="Genomic_DNA"/>
</dbReference>
<dbReference type="NCBIfam" id="NF006085">
    <property type="entry name" value="PRK08233.1"/>
    <property type="match status" value="1"/>
</dbReference>
<dbReference type="Gene3D" id="3.40.50.300">
    <property type="entry name" value="P-loop containing nucleotide triphosphate hydrolases"/>
    <property type="match status" value="1"/>
</dbReference>
<evidence type="ECO:0000313" key="1">
    <source>
        <dbReference type="EMBL" id="SHF19781.1"/>
    </source>
</evidence>
<reference evidence="1 2" key="1">
    <citation type="submission" date="2016-11" db="EMBL/GenBank/DDBJ databases">
        <authorList>
            <person name="Jaros S."/>
            <person name="Januszkiewicz K."/>
            <person name="Wedrychowicz H."/>
        </authorList>
    </citation>
    <scope>NUCLEOTIDE SEQUENCE [LARGE SCALE GENOMIC DNA]</scope>
    <source>
        <strain evidence="1 2">DSM 15692</strain>
    </source>
</reference>
<dbReference type="InterPro" id="IPR027417">
    <property type="entry name" value="P-loop_NTPase"/>
</dbReference>
<evidence type="ECO:0000313" key="2">
    <source>
        <dbReference type="Proteomes" id="UP000184128"/>
    </source>
</evidence>
<organism evidence="1 2">
    <name type="scientific">Atopostipes suicloacalis DSM 15692</name>
    <dbReference type="NCBI Taxonomy" id="1121025"/>
    <lineage>
        <taxon>Bacteria</taxon>
        <taxon>Bacillati</taxon>
        <taxon>Bacillota</taxon>
        <taxon>Bacilli</taxon>
        <taxon>Lactobacillales</taxon>
        <taxon>Carnobacteriaceae</taxon>
        <taxon>Atopostipes</taxon>
    </lineage>
</organism>
<name>A0A1M4ZP67_9LACT</name>
<proteinExistence type="predicted"/>
<keyword evidence="1" id="KW-0418">Kinase</keyword>
<dbReference type="AlphaFoldDB" id="A0A1M4ZP67"/>
<protein>
    <submittedName>
        <fullName evidence="1">Uridine kinase</fullName>
    </submittedName>
</protein>
<gene>
    <name evidence="1" type="ORF">SAMN02745249_02013</name>
</gene>
<keyword evidence="2" id="KW-1185">Reference proteome</keyword>
<dbReference type="GO" id="GO:0016301">
    <property type="term" value="F:kinase activity"/>
    <property type="evidence" value="ECO:0007669"/>
    <property type="project" value="UniProtKB-KW"/>
</dbReference>
<dbReference type="STRING" id="1121025.SAMN02745249_02013"/>
<dbReference type="RefSeq" id="WP_073298669.1">
    <property type="nucleotide sequence ID" value="NZ_FQUF01000043.1"/>
</dbReference>